<gene>
    <name evidence="3" type="ORF">SAMN02745223_03935</name>
    <name evidence="2" type="ORF">VW29_00710</name>
</gene>
<reference evidence="3" key="2">
    <citation type="submission" date="2016-11" db="EMBL/GenBank/DDBJ databases">
        <authorList>
            <person name="Jaros S."/>
            <person name="Januszkiewicz K."/>
            <person name="Wedrychowicz H."/>
        </authorList>
    </citation>
    <scope>NUCLEOTIDE SEQUENCE [LARGE SCALE GENOMIC DNA]</scope>
    <source>
        <strain evidence="3">DSM 17137</strain>
    </source>
</reference>
<evidence type="ECO:0000313" key="2">
    <source>
        <dbReference type="EMBL" id="KKB86809.1"/>
    </source>
</evidence>
<organism evidence="2 4">
    <name type="scientific">Devosia limi DSM 17137</name>
    <dbReference type="NCBI Taxonomy" id="1121477"/>
    <lineage>
        <taxon>Bacteria</taxon>
        <taxon>Pseudomonadati</taxon>
        <taxon>Pseudomonadota</taxon>
        <taxon>Alphaproteobacteria</taxon>
        <taxon>Hyphomicrobiales</taxon>
        <taxon>Devosiaceae</taxon>
        <taxon>Devosia</taxon>
    </lineage>
</organism>
<dbReference type="Pfam" id="PF24390">
    <property type="entry name" value="PRTase-CE"/>
    <property type="match status" value="1"/>
</dbReference>
<dbReference type="EMBL" id="LAJF01000020">
    <property type="protein sequence ID" value="KKB86809.1"/>
    <property type="molecule type" value="Genomic_DNA"/>
</dbReference>
<name>A0A0F5LXA5_9HYPH</name>
<accession>A0A0F5LXA5</accession>
<protein>
    <recommendedName>
        <fullName evidence="1">PRTase-CE domain-containing protein</fullName>
    </recommendedName>
</protein>
<dbReference type="Proteomes" id="UP000033608">
    <property type="component" value="Unassembled WGS sequence"/>
</dbReference>
<dbReference type="STRING" id="1121477.SAMN02745223_03935"/>
<keyword evidence="4" id="KW-1185">Reference proteome</keyword>
<evidence type="ECO:0000313" key="4">
    <source>
        <dbReference type="Proteomes" id="UP000033608"/>
    </source>
</evidence>
<evidence type="ECO:0000313" key="3">
    <source>
        <dbReference type="EMBL" id="SHF93832.1"/>
    </source>
</evidence>
<feature type="domain" description="PRTase-CE" evidence="1">
    <location>
        <begin position="32"/>
        <end position="290"/>
    </location>
</feature>
<dbReference type="AlphaFoldDB" id="A0A0F5LXA5"/>
<dbReference type="PATRIC" id="fig|1121477.3.peg.1182"/>
<proteinExistence type="predicted"/>
<reference evidence="2 4" key="1">
    <citation type="submission" date="2015-03" db="EMBL/GenBank/DDBJ databases">
        <authorList>
            <person name="Hassan Y.I."/>
            <person name="Lepp D."/>
            <person name="Zhou T."/>
        </authorList>
    </citation>
    <scope>NUCLEOTIDE SEQUENCE [LARGE SCALE GENOMIC DNA]</scope>
    <source>
        <strain evidence="2 4">DSM 17137</strain>
    </source>
</reference>
<sequence length="291" mass="33397">MSSTDQRQHLLFERETHFRNFQLWPLANKLDLRRWLGNFENAEQEFALRLANAFCYFSDDAVDALFRASVQRYFNVLASRKTLSATQPLHRLAFVPVEGETPNTTDSGHLFARRLKKKMGVPEARILYPANVIQSHSNYDTIIFVDDFVGSGNQMEETFRRSYEGQSFWELAHSRQMTFGYCACVFTEKGLNRLRTNLPMLDLSPAHVTGEDYNLSLPSSSFWSGLEPSAIEAFLRSASARAGFTREDHSEEDWRGFHGLGLGVGFSHGIPDANLALFWSQRNDWKPLVRW</sequence>
<dbReference type="RefSeq" id="WP_046133446.1">
    <property type="nucleotide sequence ID" value="NZ_FQVC01000018.1"/>
</dbReference>
<dbReference type="OrthoDB" id="4288730at2"/>
<dbReference type="InterPro" id="IPR056920">
    <property type="entry name" value="PRTase-CE"/>
</dbReference>
<dbReference type="Proteomes" id="UP000184533">
    <property type="component" value="Unassembled WGS sequence"/>
</dbReference>
<dbReference type="EMBL" id="FQVC01000018">
    <property type="protein sequence ID" value="SHF93832.1"/>
    <property type="molecule type" value="Genomic_DNA"/>
</dbReference>
<evidence type="ECO:0000259" key="1">
    <source>
        <dbReference type="Pfam" id="PF24390"/>
    </source>
</evidence>